<dbReference type="InterPro" id="IPR057600">
    <property type="entry name" value="TORTIFOLIA1/SINE1-2_N"/>
</dbReference>
<name>A0A6A1VGQ8_9ROSI</name>
<dbReference type="EMBL" id="RXIC02000023">
    <property type="protein sequence ID" value="KAB1212039.1"/>
    <property type="molecule type" value="Genomic_DNA"/>
</dbReference>
<evidence type="ECO:0000313" key="3">
    <source>
        <dbReference type="Proteomes" id="UP000516437"/>
    </source>
</evidence>
<dbReference type="PANTHER" id="PTHR31355">
    <property type="entry name" value="MICROTUBULE-ASSOCIATED PROTEIN TORTIFOLIA1"/>
    <property type="match status" value="1"/>
</dbReference>
<dbReference type="InterPro" id="IPR034085">
    <property type="entry name" value="TOG"/>
</dbReference>
<evidence type="ECO:0000313" key="2">
    <source>
        <dbReference type="EMBL" id="KAB1212039.1"/>
    </source>
</evidence>
<dbReference type="InterPro" id="IPR011989">
    <property type="entry name" value="ARM-like"/>
</dbReference>
<dbReference type="InterPro" id="IPR016024">
    <property type="entry name" value="ARM-type_fold"/>
</dbReference>
<evidence type="ECO:0000259" key="1">
    <source>
        <dbReference type="SMART" id="SM01349"/>
    </source>
</evidence>
<reference evidence="2 3" key="1">
    <citation type="journal article" date="2019" name="Plant Biotechnol. J.">
        <title>The red bayberry genome and genetic basis of sex determination.</title>
        <authorList>
            <person name="Jia H.M."/>
            <person name="Jia H.J."/>
            <person name="Cai Q.L."/>
            <person name="Wang Y."/>
            <person name="Zhao H.B."/>
            <person name="Yang W.F."/>
            <person name="Wang G.Y."/>
            <person name="Li Y.H."/>
            <person name="Zhan D.L."/>
            <person name="Shen Y.T."/>
            <person name="Niu Q.F."/>
            <person name="Chang L."/>
            <person name="Qiu J."/>
            <person name="Zhao L."/>
            <person name="Xie H.B."/>
            <person name="Fu W.Y."/>
            <person name="Jin J."/>
            <person name="Li X.W."/>
            <person name="Jiao Y."/>
            <person name="Zhou C.C."/>
            <person name="Tu T."/>
            <person name="Chai C.Y."/>
            <person name="Gao J.L."/>
            <person name="Fan L.J."/>
            <person name="van de Weg E."/>
            <person name="Wang J.Y."/>
            <person name="Gao Z.S."/>
        </authorList>
    </citation>
    <scope>NUCLEOTIDE SEQUENCE [LARGE SCALE GENOMIC DNA]</scope>
    <source>
        <tissue evidence="2">Leaves</tissue>
    </source>
</reference>
<protein>
    <submittedName>
        <fullName evidence="2">Microtubule-associated protein TORTIFOLIA1</fullName>
    </submittedName>
</protein>
<dbReference type="SUPFAM" id="SSF48371">
    <property type="entry name" value="ARM repeat"/>
    <property type="match status" value="1"/>
</dbReference>
<dbReference type="Pfam" id="PF24714">
    <property type="entry name" value="TOR1L1_N"/>
    <property type="match status" value="1"/>
</dbReference>
<dbReference type="GO" id="GO:0005874">
    <property type="term" value="C:microtubule"/>
    <property type="evidence" value="ECO:0007669"/>
    <property type="project" value="InterPro"/>
</dbReference>
<dbReference type="OrthoDB" id="298726at2759"/>
<dbReference type="PANTHER" id="PTHR31355:SF22">
    <property type="entry name" value="TORTIFOLIA1-LIKE PROTEIN 2"/>
    <property type="match status" value="1"/>
</dbReference>
<feature type="domain" description="TOG" evidence="1">
    <location>
        <begin position="54"/>
        <end position="301"/>
    </location>
</feature>
<dbReference type="InterPro" id="IPR033337">
    <property type="entry name" value="TORTIFOLIA1/SINE1-2"/>
</dbReference>
<comment type="caution">
    <text evidence="2">The sequence shown here is derived from an EMBL/GenBank/DDBJ whole genome shotgun (WGS) entry which is preliminary data.</text>
</comment>
<organism evidence="2 3">
    <name type="scientific">Morella rubra</name>
    <name type="common">Chinese bayberry</name>
    <dbReference type="NCBI Taxonomy" id="262757"/>
    <lineage>
        <taxon>Eukaryota</taxon>
        <taxon>Viridiplantae</taxon>
        <taxon>Streptophyta</taxon>
        <taxon>Embryophyta</taxon>
        <taxon>Tracheophyta</taxon>
        <taxon>Spermatophyta</taxon>
        <taxon>Magnoliopsida</taxon>
        <taxon>eudicotyledons</taxon>
        <taxon>Gunneridae</taxon>
        <taxon>Pentapetalae</taxon>
        <taxon>rosids</taxon>
        <taxon>fabids</taxon>
        <taxon>Fagales</taxon>
        <taxon>Myricaceae</taxon>
        <taxon>Morella</taxon>
    </lineage>
</organism>
<dbReference type="SMART" id="SM01349">
    <property type="entry name" value="TOG"/>
    <property type="match status" value="1"/>
</dbReference>
<keyword evidence="3" id="KW-1185">Reference proteome</keyword>
<proteinExistence type="predicted"/>
<gene>
    <name evidence="2" type="ORF">CJ030_MR5G017875</name>
</gene>
<sequence length="348" mass="37803">MKAHVHMKARGPTRVNPQQVTFELKQKVVLALNKLADRDTYQIGVDELEKTAECLTPDRIAPFLLCIVDTDSEQKCAIRKECIKLMGTLASFHEGLVGPHLGKMVASIVKRLKDPDSVVRDACVETVGILASKLGNCRGRTDGVFVVLVKPLFEALGEQNRQVQSGSALCLARIIDNTHDPPVSTLQKMLTRTTKLLKNPHFMAKPAVIELNRSIIQSKKSKALQLSAQVGGAPTQNILSGAIAGIQEALKNSDWTTRKAAAVALGDIASTGGSFLGSFRTSSIRSLESCRFDKVKPVREAVLQALQSWRSLPGTDTPEPSEAGSSMKDMVWIQTFGKLKACTDKCDV</sequence>
<accession>A0A6A1VGQ8</accession>
<dbReference type="GO" id="GO:0008017">
    <property type="term" value="F:microtubule binding"/>
    <property type="evidence" value="ECO:0007669"/>
    <property type="project" value="InterPro"/>
</dbReference>
<dbReference type="AlphaFoldDB" id="A0A6A1VGQ8"/>
<dbReference type="Proteomes" id="UP000516437">
    <property type="component" value="Chromosome 5"/>
</dbReference>
<dbReference type="Gene3D" id="1.25.10.10">
    <property type="entry name" value="Leucine-rich Repeat Variant"/>
    <property type="match status" value="2"/>
</dbReference>